<dbReference type="Proteomes" id="UP000708148">
    <property type="component" value="Unassembled WGS sequence"/>
</dbReference>
<organism evidence="1 2">
    <name type="scientific">Ostreobium quekettii</name>
    <dbReference type="NCBI Taxonomy" id="121088"/>
    <lineage>
        <taxon>Eukaryota</taxon>
        <taxon>Viridiplantae</taxon>
        <taxon>Chlorophyta</taxon>
        <taxon>core chlorophytes</taxon>
        <taxon>Ulvophyceae</taxon>
        <taxon>TCBD clade</taxon>
        <taxon>Bryopsidales</taxon>
        <taxon>Ostreobineae</taxon>
        <taxon>Ostreobiaceae</taxon>
        <taxon>Ostreobium</taxon>
    </lineage>
</organism>
<gene>
    <name evidence="1" type="ORF">OSTQU699_LOCUS8971</name>
</gene>
<keyword evidence="2" id="KW-1185">Reference proteome</keyword>
<protein>
    <submittedName>
        <fullName evidence="1">Uncharacterized protein</fullName>
    </submittedName>
</protein>
<evidence type="ECO:0000313" key="1">
    <source>
        <dbReference type="EMBL" id="CAD7703614.1"/>
    </source>
</evidence>
<comment type="caution">
    <text evidence="1">The sequence shown here is derived from an EMBL/GenBank/DDBJ whole genome shotgun (WGS) entry which is preliminary data.</text>
</comment>
<name>A0A8S1J7F7_9CHLO</name>
<accession>A0A8S1J7F7</accession>
<dbReference type="AlphaFoldDB" id="A0A8S1J7F7"/>
<proteinExistence type="predicted"/>
<evidence type="ECO:0000313" key="2">
    <source>
        <dbReference type="Proteomes" id="UP000708148"/>
    </source>
</evidence>
<dbReference type="EMBL" id="CAJHUC010002327">
    <property type="protein sequence ID" value="CAD7703614.1"/>
    <property type="molecule type" value="Genomic_DNA"/>
</dbReference>
<reference evidence="1" key="1">
    <citation type="submission" date="2020-12" db="EMBL/GenBank/DDBJ databases">
        <authorList>
            <person name="Iha C."/>
        </authorList>
    </citation>
    <scope>NUCLEOTIDE SEQUENCE</scope>
</reference>
<sequence>MAGSQGRANALIAKANNKLRGWSMFGSYSKYEDAAELLASAAKHLNSRKHLYWPMAEVWMRGRVVVGQCAVGNVPFSCSGAFVLIWLRPCCVRLSCAWWWLSRTTVCVVGRVL</sequence>